<dbReference type="Pfam" id="PF10517">
    <property type="entry name" value="DM13"/>
    <property type="match status" value="1"/>
</dbReference>
<sequence>MRWLLAFLFGAVFGAAGGVALGFFLFPFVFPPPQATETLQASNDSRLVAKGTFIHANPSDPIHYGSGGVSVYSDTVFLNEDFEVGPGPKYHVYLVPKASIRSSADVEDTMFVDLGQLRAFQGSQNYTIPAGVDLSLYQSVVIWCEHFSVLISPADLDFET</sequence>
<evidence type="ECO:0000313" key="2">
    <source>
        <dbReference type="EMBL" id="MEX4009148.1"/>
    </source>
</evidence>
<feature type="domain" description="DM13" evidence="1">
    <location>
        <begin position="51"/>
        <end position="157"/>
    </location>
</feature>
<accession>A0ABV3WY99</accession>
<gene>
    <name evidence="2" type="ORF">V1479_17690</name>
</gene>
<dbReference type="EMBL" id="JAZHFV010000006">
    <property type="protein sequence ID" value="MEX4009148.1"/>
    <property type="molecule type" value="Genomic_DNA"/>
</dbReference>
<evidence type="ECO:0000313" key="3">
    <source>
        <dbReference type="Proteomes" id="UP001559025"/>
    </source>
</evidence>
<dbReference type="InterPro" id="IPR019545">
    <property type="entry name" value="DM13_domain"/>
</dbReference>
<comment type="caution">
    <text evidence="2">The sequence shown here is derived from an EMBL/GenBank/DDBJ whole genome shotgun (WGS) entry which is preliminary data.</text>
</comment>
<dbReference type="Proteomes" id="UP001559025">
    <property type="component" value="Unassembled WGS sequence"/>
</dbReference>
<protein>
    <submittedName>
        <fullName evidence="2">DM13 domain-containing protein</fullName>
    </submittedName>
</protein>
<evidence type="ECO:0000259" key="1">
    <source>
        <dbReference type="PROSITE" id="PS51549"/>
    </source>
</evidence>
<proteinExistence type="predicted"/>
<dbReference type="PROSITE" id="PS51549">
    <property type="entry name" value="DM13"/>
    <property type="match status" value="1"/>
</dbReference>
<dbReference type="RefSeq" id="WP_368804109.1">
    <property type="nucleotide sequence ID" value="NZ_JAZHFV010000006.1"/>
</dbReference>
<keyword evidence="3" id="KW-1185">Reference proteome</keyword>
<reference evidence="2 3" key="1">
    <citation type="submission" date="2024-01" db="EMBL/GenBank/DDBJ databases">
        <title>New evidence supports the origin of RcGTA from prophage.</title>
        <authorList>
            <person name="Xu Y."/>
            <person name="Liu B."/>
            <person name="Chen F."/>
        </authorList>
    </citation>
    <scope>NUCLEOTIDE SEQUENCE [LARGE SCALE GENOMIC DNA]</scope>
    <source>
        <strain evidence="2 3">CBW1107-2</strain>
    </source>
</reference>
<organism evidence="2 3">
    <name type="scientific">Neoaquamicrobium sediminum</name>
    <dbReference type="NCBI Taxonomy" id="1849104"/>
    <lineage>
        <taxon>Bacteria</taxon>
        <taxon>Pseudomonadati</taxon>
        <taxon>Pseudomonadota</taxon>
        <taxon>Alphaproteobacteria</taxon>
        <taxon>Hyphomicrobiales</taxon>
        <taxon>Phyllobacteriaceae</taxon>
        <taxon>Neoaquamicrobium</taxon>
    </lineage>
</organism>
<name>A0ABV3WY99_9HYPH</name>